<evidence type="ECO:0000256" key="6">
    <source>
        <dbReference type="ARBA" id="ARBA00023136"/>
    </source>
</evidence>
<evidence type="ECO:0000259" key="9">
    <source>
        <dbReference type="PROSITE" id="PS50928"/>
    </source>
</evidence>
<feature type="transmembrane region" description="Helical" evidence="7">
    <location>
        <begin position="45"/>
        <end position="62"/>
    </location>
</feature>
<feature type="domain" description="ABC transmembrane type-1" evidence="9">
    <location>
        <begin position="106"/>
        <end position="303"/>
    </location>
</feature>
<evidence type="ECO:0000256" key="5">
    <source>
        <dbReference type="ARBA" id="ARBA00022989"/>
    </source>
</evidence>
<protein>
    <submittedName>
        <fullName evidence="10">Peptide ABC transporter permease</fullName>
    </submittedName>
</protein>
<gene>
    <name evidence="10" type="ORF">CJ199_01175</name>
</gene>
<keyword evidence="4 7" id="KW-0812">Transmembrane</keyword>
<dbReference type="InterPro" id="IPR050366">
    <property type="entry name" value="BP-dependent_transpt_permease"/>
</dbReference>
<evidence type="ECO:0000313" key="10">
    <source>
        <dbReference type="EMBL" id="PMD06041.1"/>
    </source>
</evidence>
<feature type="transmembrane region" description="Helical" evidence="7">
    <location>
        <begin position="145"/>
        <end position="165"/>
    </location>
</feature>
<sequence length="315" mass="33861">MSNPESLTVAETAPTQDPEKPDGGDAPRATSLTGDAFRSMFKRPLFWITAGVLLLFVVMAIVPELFTSKNPNDCSLLRTKQLPSSEAIFGYDVRGCDVYARTIHGARASILVGTLTSIGVLSIGVTLGAIAGFYRKFADTLISRLGEIFAGIPVLLAGLLVLVSFPTTPQTPYFLTILKVVVALALFGWPGLMRMMRSTVLQVAQMDYVQSARALGASGWRMMLKHVIPNAIGPVIVIATINLGVYIAAEATLSFLGIGLQGKVVSWGIMISDSQSYMRVAPHMMLFPAAALSLCVFSFIVLGDIVRDAFDPKSR</sequence>
<evidence type="ECO:0000256" key="1">
    <source>
        <dbReference type="ARBA" id="ARBA00004651"/>
    </source>
</evidence>
<dbReference type="InterPro" id="IPR035906">
    <property type="entry name" value="MetI-like_sf"/>
</dbReference>
<dbReference type="PANTHER" id="PTHR43386:SF6">
    <property type="entry name" value="ABC TRANSPORTER PERMEASE PROTEIN"/>
    <property type="match status" value="1"/>
</dbReference>
<dbReference type="GO" id="GO:0055085">
    <property type="term" value="P:transmembrane transport"/>
    <property type="evidence" value="ECO:0007669"/>
    <property type="project" value="InterPro"/>
</dbReference>
<keyword evidence="3" id="KW-1003">Cell membrane</keyword>
<keyword evidence="2 7" id="KW-0813">Transport</keyword>
<comment type="caution">
    <text evidence="10">The sequence shown here is derived from an EMBL/GenBank/DDBJ whole genome shotgun (WGS) entry which is preliminary data.</text>
</comment>
<comment type="subcellular location">
    <subcellularLocation>
        <location evidence="1 7">Cell membrane</location>
        <topology evidence="1 7">Multi-pass membrane protein</topology>
    </subcellularLocation>
</comment>
<keyword evidence="6 7" id="KW-0472">Membrane</keyword>
<evidence type="ECO:0000256" key="7">
    <source>
        <dbReference type="RuleBase" id="RU363032"/>
    </source>
</evidence>
<name>A0A2N6VPH6_9MICO</name>
<dbReference type="EMBL" id="PNHK01000001">
    <property type="protein sequence ID" value="PMD06041.1"/>
    <property type="molecule type" value="Genomic_DNA"/>
</dbReference>
<feature type="transmembrane region" description="Helical" evidence="7">
    <location>
        <begin position="171"/>
        <end position="192"/>
    </location>
</feature>
<feature type="transmembrane region" description="Helical" evidence="7">
    <location>
        <begin position="285"/>
        <end position="306"/>
    </location>
</feature>
<dbReference type="CDD" id="cd06261">
    <property type="entry name" value="TM_PBP2"/>
    <property type="match status" value="1"/>
</dbReference>
<dbReference type="InterPro" id="IPR000515">
    <property type="entry name" value="MetI-like"/>
</dbReference>
<dbReference type="SUPFAM" id="SSF161098">
    <property type="entry name" value="MetI-like"/>
    <property type="match status" value="1"/>
</dbReference>
<dbReference type="GO" id="GO:0005886">
    <property type="term" value="C:plasma membrane"/>
    <property type="evidence" value="ECO:0007669"/>
    <property type="project" value="UniProtKB-SubCell"/>
</dbReference>
<dbReference type="Gene3D" id="1.10.3720.10">
    <property type="entry name" value="MetI-like"/>
    <property type="match status" value="1"/>
</dbReference>
<dbReference type="OrthoDB" id="9812701at2"/>
<evidence type="ECO:0000256" key="8">
    <source>
        <dbReference type="SAM" id="MobiDB-lite"/>
    </source>
</evidence>
<dbReference type="Proteomes" id="UP000235598">
    <property type="component" value="Unassembled WGS sequence"/>
</dbReference>
<dbReference type="AlphaFoldDB" id="A0A2N6VPH6"/>
<dbReference type="PANTHER" id="PTHR43386">
    <property type="entry name" value="OLIGOPEPTIDE TRANSPORT SYSTEM PERMEASE PROTEIN APPC"/>
    <property type="match status" value="1"/>
</dbReference>
<evidence type="ECO:0000256" key="3">
    <source>
        <dbReference type="ARBA" id="ARBA00022475"/>
    </source>
</evidence>
<evidence type="ECO:0000313" key="11">
    <source>
        <dbReference type="Proteomes" id="UP000235598"/>
    </source>
</evidence>
<evidence type="ECO:0000256" key="2">
    <source>
        <dbReference type="ARBA" id="ARBA00022448"/>
    </source>
</evidence>
<dbReference type="PROSITE" id="PS50928">
    <property type="entry name" value="ABC_TM1"/>
    <property type="match status" value="1"/>
</dbReference>
<keyword evidence="5 7" id="KW-1133">Transmembrane helix</keyword>
<feature type="transmembrane region" description="Helical" evidence="7">
    <location>
        <begin position="227"/>
        <end position="249"/>
    </location>
</feature>
<dbReference type="RefSeq" id="WP_102237697.1">
    <property type="nucleotide sequence ID" value="NZ_PNHK01000001.1"/>
</dbReference>
<accession>A0A2N6VPH6</accession>
<evidence type="ECO:0000256" key="4">
    <source>
        <dbReference type="ARBA" id="ARBA00022692"/>
    </source>
</evidence>
<reference evidence="10 11" key="1">
    <citation type="submission" date="2017-09" db="EMBL/GenBank/DDBJ databases">
        <title>Bacterial strain isolated from the female urinary microbiota.</title>
        <authorList>
            <person name="Thomas-White K."/>
            <person name="Kumar N."/>
            <person name="Forster S."/>
            <person name="Putonti C."/>
            <person name="Lawley T."/>
            <person name="Wolfe A.J."/>
        </authorList>
    </citation>
    <scope>NUCLEOTIDE SEQUENCE [LARGE SCALE GENOMIC DNA]</scope>
    <source>
        <strain evidence="10 11">UMB1301</strain>
    </source>
</reference>
<feature type="region of interest" description="Disordered" evidence="8">
    <location>
        <begin position="1"/>
        <end position="29"/>
    </location>
</feature>
<dbReference type="Pfam" id="PF00528">
    <property type="entry name" value="BPD_transp_1"/>
    <property type="match status" value="1"/>
</dbReference>
<proteinExistence type="inferred from homology"/>
<feature type="transmembrane region" description="Helical" evidence="7">
    <location>
        <begin position="110"/>
        <end position="133"/>
    </location>
</feature>
<organism evidence="10 11">
    <name type="scientific">Brevibacterium paucivorans</name>
    <dbReference type="NCBI Taxonomy" id="170994"/>
    <lineage>
        <taxon>Bacteria</taxon>
        <taxon>Bacillati</taxon>
        <taxon>Actinomycetota</taxon>
        <taxon>Actinomycetes</taxon>
        <taxon>Micrococcales</taxon>
        <taxon>Brevibacteriaceae</taxon>
        <taxon>Brevibacterium</taxon>
    </lineage>
</organism>
<comment type="similarity">
    <text evidence="7">Belongs to the binding-protein-dependent transport system permease family.</text>
</comment>